<comment type="caution">
    <text evidence="5">The sequence shown here is derived from an EMBL/GenBank/DDBJ whole genome shotgun (WGS) entry which is preliminary data.</text>
</comment>
<keyword evidence="6" id="KW-1185">Reference proteome</keyword>
<evidence type="ECO:0000256" key="4">
    <source>
        <dbReference type="SAM" id="MobiDB-lite"/>
    </source>
</evidence>
<organism evidence="5 6">
    <name type="scientific">Timema podura</name>
    <name type="common">Walking stick</name>
    <dbReference type="NCBI Taxonomy" id="61482"/>
    <lineage>
        <taxon>Eukaryota</taxon>
        <taxon>Metazoa</taxon>
        <taxon>Ecdysozoa</taxon>
        <taxon>Arthropoda</taxon>
        <taxon>Hexapoda</taxon>
        <taxon>Insecta</taxon>
        <taxon>Pterygota</taxon>
        <taxon>Neoptera</taxon>
        <taxon>Polyneoptera</taxon>
        <taxon>Phasmatodea</taxon>
        <taxon>Timematodea</taxon>
        <taxon>Timematoidea</taxon>
        <taxon>Timematidae</taxon>
        <taxon>Timema</taxon>
    </lineage>
</organism>
<dbReference type="Pfam" id="PF00352">
    <property type="entry name" value="TBP"/>
    <property type="match status" value="1"/>
</dbReference>
<feature type="compositionally biased region" description="Acidic residues" evidence="4">
    <location>
        <begin position="84"/>
        <end position="103"/>
    </location>
</feature>
<evidence type="ECO:0000256" key="2">
    <source>
        <dbReference type="ARBA" id="ARBA00023125"/>
    </source>
</evidence>
<reference evidence="5" key="1">
    <citation type="submission" date="2021-03" db="EMBL/GenBank/DDBJ databases">
        <authorList>
            <person name="Tran Van P."/>
        </authorList>
    </citation>
    <scope>NUCLEOTIDE SEQUENCE</scope>
</reference>
<feature type="region of interest" description="Disordered" evidence="4">
    <location>
        <begin position="83"/>
        <end position="110"/>
    </location>
</feature>
<proteinExistence type="inferred from homology"/>
<evidence type="ECO:0008006" key="7">
    <source>
        <dbReference type="Google" id="ProtNLM"/>
    </source>
</evidence>
<comment type="similarity">
    <text evidence="1">Belongs to the TBP family.</text>
</comment>
<dbReference type="Proteomes" id="UP001153148">
    <property type="component" value="Unassembled WGS sequence"/>
</dbReference>
<keyword evidence="2" id="KW-0238">DNA-binding</keyword>
<evidence type="ECO:0000313" key="5">
    <source>
        <dbReference type="EMBL" id="CAG2061161.1"/>
    </source>
</evidence>
<gene>
    <name evidence="5" type="ORF">TPAB3V08_LOCUS8116</name>
</gene>
<name>A0ABN7NZL5_TIMPD</name>
<dbReference type="PANTHER" id="PTHR10126">
    <property type="entry name" value="TATA-BOX BINDING PROTEIN"/>
    <property type="match status" value="1"/>
</dbReference>
<dbReference type="InterPro" id="IPR000814">
    <property type="entry name" value="TBP"/>
</dbReference>
<dbReference type="EMBL" id="CAJPIN010014796">
    <property type="protein sequence ID" value="CAG2061161.1"/>
    <property type="molecule type" value="Genomic_DNA"/>
</dbReference>
<dbReference type="Gene3D" id="3.30.310.10">
    <property type="entry name" value="TATA-Binding Protein"/>
    <property type="match status" value="1"/>
</dbReference>
<evidence type="ECO:0000256" key="1">
    <source>
        <dbReference type="ARBA" id="ARBA00005560"/>
    </source>
</evidence>
<evidence type="ECO:0000313" key="6">
    <source>
        <dbReference type="Proteomes" id="UP001153148"/>
    </source>
</evidence>
<accession>A0ABN7NZL5</accession>
<feature type="non-terminal residue" evidence="5">
    <location>
        <position position="1"/>
    </location>
</feature>
<evidence type="ECO:0000256" key="3">
    <source>
        <dbReference type="ARBA" id="ARBA00023163"/>
    </source>
</evidence>
<sequence length="110" mass="12707">YEPELHPGVTYKLKEPKATLKIFSTGSVTVTAPSVADVQAAIEHIFPLVYEFRKERSKADILAMQLKRQGIKKSRTFTTHIQVEEPEDYEELDETSEEEEEIYDSDKSWD</sequence>
<dbReference type="InterPro" id="IPR012295">
    <property type="entry name" value="TBP_dom_sf"/>
</dbReference>
<keyword evidence="3" id="KW-0804">Transcription</keyword>
<protein>
    <recommendedName>
        <fullName evidence="7">TATA-box binding protein</fullName>
    </recommendedName>
</protein>
<dbReference type="SUPFAM" id="SSF55945">
    <property type="entry name" value="TATA-box binding protein-like"/>
    <property type="match status" value="1"/>
</dbReference>